<dbReference type="SUPFAM" id="SSF81301">
    <property type="entry name" value="Nucleotidyltransferase"/>
    <property type="match status" value="1"/>
</dbReference>
<accession>A0A6V8M0G1</accession>
<proteinExistence type="inferred from homology"/>
<dbReference type="Gene3D" id="3.10.20.30">
    <property type="match status" value="1"/>
</dbReference>
<dbReference type="CDD" id="cd04876">
    <property type="entry name" value="ACT_RelA-SpoT"/>
    <property type="match status" value="1"/>
</dbReference>
<dbReference type="SUPFAM" id="SSF81271">
    <property type="entry name" value="TGS-like"/>
    <property type="match status" value="1"/>
</dbReference>
<gene>
    <name evidence="6" type="primary">relA</name>
    <name evidence="6" type="ORF">NNJEOMEG_03381</name>
</gene>
<dbReference type="Proteomes" id="UP000494245">
    <property type="component" value="Unassembled WGS sequence"/>
</dbReference>
<keyword evidence="7" id="KW-1185">Reference proteome</keyword>
<evidence type="ECO:0000256" key="1">
    <source>
        <dbReference type="RuleBase" id="RU003847"/>
    </source>
</evidence>
<dbReference type="FunFam" id="3.30.460.10:FF:000001">
    <property type="entry name" value="GTP pyrophosphokinase RelA"/>
    <property type="match status" value="1"/>
</dbReference>
<dbReference type="PANTHER" id="PTHR21262">
    <property type="entry name" value="GUANOSINE-3',5'-BIS DIPHOSPHATE 3'-PYROPHOSPHOHYDROLASE"/>
    <property type="match status" value="1"/>
</dbReference>
<organism evidence="6 7">
    <name type="scientific">Fundidesulfovibrio magnetotacticus</name>
    <dbReference type="NCBI Taxonomy" id="2730080"/>
    <lineage>
        <taxon>Bacteria</taxon>
        <taxon>Pseudomonadati</taxon>
        <taxon>Thermodesulfobacteriota</taxon>
        <taxon>Desulfovibrionia</taxon>
        <taxon>Desulfovibrionales</taxon>
        <taxon>Desulfovibrionaceae</taxon>
        <taxon>Fundidesulfovibrio</taxon>
    </lineage>
</organism>
<dbReference type="Gene3D" id="1.10.3210.10">
    <property type="entry name" value="Hypothetical protein af1432"/>
    <property type="match status" value="1"/>
</dbReference>
<dbReference type="InterPro" id="IPR045865">
    <property type="entry name" value="ACT-like_dom_sf"/>
</dbReference>
<dbReference type="Gene3D" id="3.30.460.10">
    <property type="entry name" value="Beta Polymerase, domain 2"/>
    <property type="match status" value="1"/>
</dbReference>
<dbReference type="PANTHER" id="PTHR21262:SF36">
    <property type="entry name" value="BIFUNCTIONAL (P)PPGPP SYNTHASE_HYDROLASE SPOT"/>
    <property type="match status" value="1"/>
</dbReference>
<reference evidence="6 7" key="2">
    <citation type="submission" date="2020-05" db="EMBL/GenBank/DDBJ databases">
        <title>Draft genome sequence of Desulfovibrio sp. strainFSS-1.</title>
        <authorList>
            <person name="Shimoshige H."/>
            <person name="Kobayashi H."/>
            <person name="Maekawa T."/>
        </authorList>
    </citation>
    <scope>NUCLEOTIDE SEQUENCE [LARGE SCALE GENOMIC DNA]</scope>
    <source>
        <strain evidence="6 7">SIID29052-01</strain>
    </source>
</reference>
<dbReference type="GO" id="GO:0008728">
    <property type="term" value="F:GTP diphosphokinase activity"/>
    <property type="evidence" value="ECO:0007669"/>
    <property type="project" value="UniProtKB-EC"/>
</dbReference>
<dbReference type="Pfam" id="PF13291">
    <property type="entry name" value="ACT_4"/>
    <property type="match status" value="1"/>
</dbReference>
<evidence type="ECO:0000259" key="4">
    <source>
        <dbReference type="PROSITE" id="PS51831"/>
    </source>
</evidence>
<reference evidence="6 7" key="1">
    <citation type="submission" date="2020-04" db="EMBL/GenBank/DDBJ databases">
        <authorList>
            <consortium name="Desulfovibrio sp. FSS-1 genome sequencing consortium"/>
            <person name="Shimoshige H."/>
            <person name="Kobayashi H."/>
            <person name="Maekawa T."/>
        </authorList>
    </citation>
    <scope>NUCLEOTIDE SEQUENCE [LARGE SCALE GENOMIC DNA]</scope>
    <source>
        <strain evidence="6 7">SIID29052-01</strain>
    </source>
</reference>
<dbReference type="SUPFAM" id="SSF55021">
    <property type="entry name" value="ACT-like"/>
    <property type="match status" value="1"/>
</dbReference>
<dbReference type="InterPro" id="IPR004095">
    <property type="entry name" value="TGS"/>
</dbReference>
<dbReference type="GO" id="GO:0005886">
    <property type="term" value="C:plasma membrane"/>
    <property type="evidence" value="ECO:0007669"/>
    <property type="project" value="TreeGrafter"/>
</dbReference>
<dbReference type="AlphaFoldDB" id="A0A6V8M0G1"/>
<feature type="domain" description="ACT" evidence="3">
    <location>
        <begin position="643"/>
        <end position="717"/>
    </location>
</feature>
<sequence>MIRINEIMDKVAPYMDQAGQDLITKAYVYSAAAHAGQTRLSGEPYLSHPLEVANILAEMRLDAASVSAGLLHDTVEDTYATVDEIEEQFGEEVADVVDGVTKISLMSFETKEEAQAENIRKMVLAMAEDIRVILVKLADRLHNMRTLDFQKPLKRQLISQETMDIYAPLANRLGLHRIKVELEDLSFKHLKPDIYEQLKKGVDEHEVLDQGYIDKVISVIRGLMEENAIKGRVLGRKKHLWSVHNKMKAQGLDLDQVHDIVAFRVIVSSLKDCYAVLGLVHSLWKPVHGRFKDYISMPKANMYQSLHTTVIGPDGERIEIQIRTEEMNQLAEYGVAAHWAYKERGKAGKMAARDAERFTWLRHIMDWQREATDSKEFMQTLRFDLFQEEVYIFTPKGDVKEMPEGATPVDFAYAIHTEVGSHCTGAKVNGRLVPLSTPLKNGDTVEIITDKNRKPSKDWLKFVKTAKARTRIKHWVKTQERAEAIVLGKEVLEKEGRKLGVNVQRLVKEDALGPVLAEYNFGGVDDLYVAVGYSKLTPRRVLRSFLPKPETPAKPESAPEQSQAEPGKGKPGEGIRIKGVDNVLVSYAGCCNPLPGEPVVGYISRGRGVIVHTHDCPNLMRLEPERLMQVSWEGEEDKPYPAKISILAHNRKGVLAKISAVLCDDGVNIDSGTFNSKVDGRTEIVMTVEVKDSSHLYRALDHLRKIADVVEVKRMVEESMV</sequence>
<dbReference type="GO" id="GO:0015949">
    <property type="term" value="P:nucleobase-containing small molecule interconversion"/>
    <property type="evidence" value="ECO:0007669"/>
    <property type="project" value="UniProtKB-ARBA"/>
</dbReference>
<dbReference type="GO" id="GO:0016301">
    <property type="term" value="F:kinase activity"/>
    <property type="evidence" value="ECO:0007669"/>
    <property type="project" value="UniProtKB-KW"/>
</dbReference>
<comment type="similarity">
    <text evidence="1">Belongs to the relA/spoT family.</text>
</comment>
<evidence type="ECO:0000259" key="3">
    <source>
        <dbReference type="PROSITE" id="PS51671"/>
    </source>
</evidence>
<dbReference type="InterPro" id="IPR004811">
    <property type="entry name" value="RelA/Spo_fam"/>
</dbReference>
<evidence type="ECO:0000313" key="7">
    <source>
        <dbReference type="Proteomes" id="UP000494245"/>
    </source>
</evidence>
<keyword evidence="6" id="KW-0418">Kinase</keyword>
<dbReference type="GO" id="GO:0015969">
    <property type="term" value="P:guanosine tetraphosphate metabolic process"/>
    <property type="evidence" value="ECO:0007669"/>
    <property type="project" value="InterPro"/>
</dbReference>
<dbReference type="SMART" id="SM00471">
    <property type="entry name" value="HDc"/>
    <property type="match status" value="1"/>
</dbReference>
<dbReference type="Gene3D" id="3.30.70.260">
    <property type="match status" value="1"/>
</dbReference>
<dbReference type="CDD" id="cd01668">
    <property type="entry name" value="TGS_RSH"/>
    <property type="match status" value="1"/>
</dbReference>
<dbReference type="PROSITE" id="PS51880">
    <property type="entry name" value="TGS"/>
    <property type="match status" value="1"/>
</dbReference>
<dbReference type="SMART" id="SM00954">
    <property type="entry name" value="RelA_SpoT"/>
    <property type="match status" value="1"/>
</dbReference>
<dbReference type="InterPro" id="IPR012676">
    <property type="entry name" value="TGS-like"/>
</dbReference>
<name>A0A6V8M0G1_9BACT</name>
<protein>
    <submittedName>
        <fullName evidence="6">GTP pyrophosphokinase</fullName>
        <ecNumber evidence="6">2.7.6.5</ecNumber>
    </submittedName>
</protein>
<dbReference type="PROSITE" id="PS51831">
    <property type="entry name" value="HD"/>
    <property type="match status" value="1"/>
</dbReference>
<feature type="domain" description="HD" evidence="4">
    <location>
        <begin position="45"/>
        <end position="144"/>
    </location>
</feature>
<dbReference type="FunFam" id="1.10.3210.10:FF:000001">
    <property type="entry name" value="GTP pyrophosphokinase RelA"/>
    <property type="match status" value="1"/>
</dbReference>
<dbReference type="InterPro" id="IPR007685">
    <property type="entry name" value="RelA_SpoT"/>
</dbReference>
<feature type="region of interest" description="Disordered" evidence="2">
    <location>
        <begin position="544"/>
        <end position="575"/>
    </location>
</feature>
<dbReference type="EMBL" id="BLTE01000018">
    <property type="protein sequence ID" value="GFK95516.1"/>
    <property type="molecule type" value="Genomic_DNA"/>
</dbReference>
<comment type="function">
    <text evidence="1">In eubacteria ppGpp (guanosine 3'-diphosphate 5'-diphosphate) is a mediator of the stringent response that coordinates a variety of cellular activities in response to changes in nutritional abundance.</text>
</comment>
<dbReference type="Pfam" id="PF13328">
    <property type="entry name" value="HD_4"/>
    <property type="match status" value="1"/>
</dbReference>
<evidence type="ECO:0000313" key="6">
    <source>
        <dbReference type="EMBL" id="GFK95516.1"/>
    </source>
</evidence>
<dbReference type="Pfam" id="PF19296">
    <property type="entry name" value="RelA_AH_RIS"/>
    <property type="match status" value="1"/>
</dbReference>
<dbReference type="SUPFAM" id="SSF109604">
    <property type="entry name" value="HD-domain/PDEase-like"/>
    <property type="match status" value="1"/>
</dbReference>
<dbReference type="InterPro" id="IPR012675">
    <property type="entry name" value="Beta-grasp_dom_sf"/>
</dbReference>
<dbReference type="GO" id="GO:0042594">
    <property type="term" value="P:response to starvation"/>
    <property type="evidence" value="ECO:0007669"/>
    <property type="project" value="TreeGrafter"/>
</dbReference>
<feature type="domain" description="TGS" evidence="5">
    <location>
        <begin position="388"/>
        <end position="449"/>
    </location>
</feature>
<evidence type="ECO:0000256" key="2">
    <source>
        <dbReference type="SAM" id="MobiDB-lite"/>
    </source>
</evidence>
<dbReference type="PROSITE" id="PS51671">
    <property type="entry name" value="ACT"/>
    <property type="match status" value="1"/>
</dbReference>
<dbReference type="InterPro" id="IPR003607">
    <property type="entry name" value="HD/PDEase_dom"/>
</dbReference>
<dbReference type="InterPro" id="IPR043519">
    <property type="entry name" value="NT_sf"/>
</dbReference>
<dbReference type="Pfam" id="PF02824">
    <property type="entry name" value="TGS"/>
    <property type="match status" value="1"/>
</dbReference>
<dbReference type="GO" id="GO:0008893">
    <property type="term" value="F:guanosine-3',5'-bis(diphosphate) 3'-diphosphatase activity"/>
    <property type="evidence" value="ECO:0007669"/>
    <property type="project" value="TreeGrafter"/>
</dbReference>
<dbReference type="EC" id="2.7.6.5" evidence="6"/>
<dbReference type="CDD" id="cd00077">
    <property type="entry name" value="HDc"/>
    <property type="match status" value="1"/>
</dbReference>
<dbReference type="InterPro" id="IPR002912">
    <property type="entry name" value="ACT_dom"/>
</dbReference>
<dbReference type="Pfam" id="PF04607">
    <property type="entry name" value="RelA_SpoT"/>
    <property type="match status" value="1"/>
</dbReference>
<evidence type="ECO:0000259" key="5">
    <source>
        <dbReference type="PROSITE" id="PS51880"/>
    </source>
</evidence>
<dbReference type="InterPro" id="IPR033655">
    <property type="entry name" value="TGS_RelA/SpoT"/>
</dbReference>
<comment type="caution">
    <text evidence="6">The sequence shown here is derived from an EMBL/GenBank/DDBJ whole genome shotgun (WGS) entry which is preliminary data.</text>
</comment>
<dbReference type="FunFam" id="3.10.20.30:FF:000002">
    <property type="entry name" value="GTP pyrophosphokinase (RelA/SpoT)"/>
    <property type="match status" value="1"/>
</dbReference>
<dbReference type="RefSeq" id="WP_173086590.1">
    <property type="nucleotide sequence ID" value="NZ_BLTE01000018.1"/>
</dbReference>
<keyword evidence="6" id="KW-0808">Transferase</keyword>
<dbReference type="InterPro" id="IPR006674">
    <property type="entry name" value="HD_domain"/>
</dbReference>
<dbReference type="CDD" id="cd05399">
    <property type="entry name" value="NT_Rel-Spo_like"/>
    <property type="match status" value="1"/>
</dbReference>
<dbReference type="NCBIfam" id="TIGR00691">
    <property type="entry name" value="spoT_relA"/>
    <property type="match status" value="1"/>
</dbReference>
<dbReference type="InterPro" id="IPR045600">
    <property type="entry name" value="RelA/SpoT_AH_RIS"/>
</dbReference>